<comment type="caution">
    <text evidence="2">The sequence shown here is derived from an EMBL/GenBank/DDBJ whole genome shotgun (WGS) entry which is preliminary data.</text>
</comment>
<evidence type="ECO:0000256" key="1">
    <source>
        <dbReference type="SAM" id="MobiDB-lite"/>
    </source>
</evidence>
<protein>
    <submittedName>
        <fullName evidence="2">Uncharacterized protein</fullName>
    </submittedName>
</protein>
<dbReference type="EMBL" id="JAEHOC010000033">
    <property type="protein sequence ID" value="KAG2428777.1"/>
    <property type="molecule type" value="Genomic_DNA"/>
</dbReference>
<feature type="region of interest" description="Disordered" evidence="1">
    <location>
        <begin position="56"/>
        <end position="77"/>
    </location>
</feature>
<dbReference type="Proteomes" id="UP000650467">
    <property type="component" value="Unassembled WGS sequence"/>
</dbReference>
<feature type="region of interest" description="Disordered" evidence="1">
    <location>
        <begin position="163"/>
        <end position="207"/>
    </location>
</feature>
<name>A0A835SP96_CHLIN</name>
<proteinExistence type="predicted"/>
<keyword evidence="3" id="KW-1185">Reference proteome</keyword>
<sequence>MAATQPNTAVPIPGSNKSALAFRVGRNAAALNQPCFGQSRRVNRVVKARAVKAVGLRQQRKAVSPQSPPSPNQESAVNARTGKVAFGPWLGPFKAHPSQDLSVADSPLFSDRQGNTYASLGGSHAPAVQATAPTAAPSAKAAAASNAATKELYAMMNKMVQKNAAGTPVSSRQAAQWQAGRSGKASGRHGGGGRCGAPRAINQPRRS</sequence>
<reference evidence="2" key="1">
    <citation type="journal article" date="2020" name="bioRxiv">
        <title>Comparative genomics of Chlamydomonas.</title>
        <authorList>
            <person name="Craig R.J."/>
            <person name="Hasan A.R."/>
            <person name="Ness R.W."/>
            <person name="Keightley P.D."/>
        </authorList>
    </citation>
    <scope>NUCLEOTIDE SEQUENCE</scope>
    <source>
        <strain evidence="2">SAG 7.73</strain>
    </source>
</reference>
<dbReference type="OrthoDB" id="546356at2759"/>
<accession>A0A835SP96</accession>
<evidence type="ECO:0000313" key="3">
    <source>
        <dbReference type="Proteomes" id="UP000650467"/>
    </source>
</evidence>
<dbReference type="AlphaFoldDB" id="A0A835SP96"/>
<organism evidence="2 3">
    <name type="scientific">Chlamydomonas incerta</name>
    <dbReference type="NCBI Taxonomy" id="51695"/>
    <lineage>
        <taxon>Eukaryota</taxon>
        <taxon>Viridiplantae</taxon>
        <taxon>Chlorophyta</taxon>
        <taxon>core chlorophytes</taxon>
        <taxon>Chlorophyceae</taxon>
        <taxon>CS clade</taxon>
        <taxon>Chlamydomonadales</taxon>
        <taxon>Chlamydomonadaceae</taxon>
        <taxon>Chlamydomonas</taxon>
    </lineage>
</organism>
<evidence type="ECO:0000313" key="2">
    <source>
        <dbReference type="EMBL" id="KAG2428777.1"/>
    </source>
</evidence>
<gene>
    <name evidence="2" type="ORF">HXX76_011477</name>
</gene>